<evidence type="ECO:0000256" key="2">
    <source>
        <dbReference type="ARBA" id="ARBA00022679"/>
    </source>
</evidence>
<dbReference type="eggNOG" id="COG2360">
    <property type="taxonomic scope" value="Bacteria"/>
</dbReference>
<keyword evidence="1 4" id="KW-0963">Cytoplasm</keyword>
<comment type="subcellular location">
    <subcellularLocation>
        <location evidence="4">Cytoplasm</location>
    </subcellularLocation>
</comment>
<organism evidence="5 6">
    <name type="scientific">Roseiflexus castenholzii (strain DSM 13941 / HLO8)</name>
    <dbReference type="NCBI Taxonomy" id="383372"/>
    <lineage>
        <taxon>Bacteria</taxon>
        <taxon>Bacillati</taxon>
        <taxon>Chloroflexota</taxon>
        <taxon>Chloroflexia</taxon>
        <taxon>Chloroflexales</taxon>
        <taxon>Roseiflexineae</taxon>
        <taxon>Roseiflexaceae</taxon>
        <taxon>Roseiflexus</taxon>
    </lineage>
</organism>
<gene>
    <name evidence="4" type="primary">aat</name>
    <name evidence="5" type="ordered locus">Rcas_1749</name>
</gene>
<comment type="similarity">
    <text evidence="4">Belongs to the L/F-transferase family.</text>
</comment>
<comment type="catalytic activity">
    <reaction evidence="4">
        <text>N-terminal L-arginyl-[protein] + L-leucyl-tRNA(Leu) = N-terminal L-leucyl-L-arginyl-[protein] + tRNA(Leu) + H(+)</text>
        <dbReference type="Rhea" id="RHEA:50416"/>
        <dbReference type="Rhea" id="RHEA-COMP:9613"/>
        <dbReference type="Rhea" id="RHEA-COMP:9622"/>
        <dbReference type="Rhea" id="RHEA-COMP:12672"/>
        <dbReference type="Rhea" id="RHEA-COMP:12673"/>
        <dbReference type="ChEBI" id="CHEBI:15378"/>
        <dbReference type="ChEBI" id="CHEBI:64719"/>
        <dbReference type="ChEBI" id="CHEBI:78442"/>
        <dbReference type="ChEBI" id="CHEBI:78494"/>
        <dbReference type="ChEBI" id="CHEBI:133044"/>
        <dbReference type="EC" id="2.3.2.6"/>
    </reaction>
</comment>
<dbReference type="EMBL" id="CP000804">
    <property type="protein sequence ID" value="ABU57841.1"/>
    <property type="molecule type" value="Genomic_DNA"/>
</dbReference>
<dbReference type="HAMAP" id="MF_00688">
    <property type="entry name" value="Leu_Phe_trans"/>
    <property type="match status" value="1"/>
</dbReference>
<dbReference type="GO" id="GO:0008914">
    <property type="term" value="F:leucyl-tRNA--protein transferase activity"/>
    <property type="evidence" value="ECO:0007669"/>
    <property type="project" value="UniProtKB-UniRule"/>
</dbReference>
<evidence type="ECO:0000313" key="6">
    <source>
        <dbReference type="Proteomes" id="UP000000263"/>
    </source>
</evidence>
<dbReference type="STRING" id="383372.Rcas_1749"/>
<sequence length="197" mass="22309">MLTPDMLIAAYCQGLFPMADEHGVIHWYDPHPRAILPLEAFHVPHRLARTVRKGVFTIRTDTAFTDVMRACAEPAPGRETTWISEEMIVAYSALHRMGFAHSVEAWRDGRLVGGLYGVAIRGLFAGESMFSRERDASKVALVHLVERLRRGGYVLLDSQFLGSPHLLQFGLIEIPRWEYRRRLAQALQIDASWDAPV</sequence>
<dbReference type="FunFam" id="3.40.630.70:FF:000001">
    <property type="entry name" value="Leucyl/phenylalanyl-tRNA--protein transferase"/>
    <property type="match status" value="1"/>
</dbReference>
<dbReference type="OrthoDB" id="9790282at2"/>
<evidence type="ECO:0000256" key="3">
    <source>
        <dbReference type="ARBA" id="ARBA00023315"/>
    </source>
</evidence>
<dbReference type="SUPFAM" id="SSF55729">
    <property type="entry name" value="Acyl-CoA N-acyltransferases (Nat)"/>
    <property type="match status" value="1"/>
</dbReference>
<evidence type="ECO:0000313" key="5">
    <source>
        <dbReference type="EMBL" id="ABU57841.1"/>
    </source>
</evidence>
<evidence type="ECO:0000256" key="1">
    <source>
        <dbReference type="ARBA" id="ARBA00022490"/>
    </source>
</evidence>
<evidence type="ECO:0000256" key="4">
    <source>
        <dbReference type="HAMAP-Rule" id="MF_00688"/>
    </source>
</evidence>
<dbReference type="GO" id="GO:0030163">
    <property type="term" value="P:protein catabolic process"/>
    <property type="evidence" value="ECO:0007669"/>
    <property type="project" value="UniProtKB-UniRule"/>
</dbReference>
<dbReference type="RefSeq" id="WP_012120267.1">
    <property type="nucleotide sequence ID" value="NC_009767.1"/>
</dbReference>
<keyword evidence="3 4" id="KW-0012">Acyltransferase</keyword>
<reference evidence="5 6" key="1">
    <citation type="submission" date="2007-08" db="EMBL/GenBank/DDBJ databases">
        <title>Complete sequence of Roseiflexus castenholzii DSM 13941.</title>
        <authorList>
            <consortium name="US DOE Joint Genome Institute"/>
            <person name="Copeland A."/>
            <person name="Lucas S."/>
            <person name="Lapidus A."/>
            <person name="Barry K."/>
            <person name="Glavina del Rio T."/>
            <person name="Dalin E."/>
            <person name="Tice H."/>
            <person name="Pitluck S."/>
            <person name="Thompson L.S."/>
            <person name="Brettin T."/>
            <person name="Bruce D."/>
            <person name="Detter J.C."/>
            <person name="Han C."/>
            <person name="Tapia R."/>
            <person name="Schmutz J."/>
            <person name="Larimer F."/>
            <person name="Land M."/>
            <person name="Hauser L."/>
            <person name="Kyrpides N."/>
            <person name="Mikhailova N."/>
            <person name="Bryant D.A."/>
            <person name="Hanada S."/>
            <person name="Tsukatani Y."/>
            <person name="Richardson P."/>
        </authorList>
    </citation>
    <scope>NUCLEOTIDE SEQUENCE [LARGE SCALE GENOMIC DNA]</scope>
    <source>
        <strain evidence="6">DSM 13941 / HLO8</strain>
    </source>
</reference>
<protein>
    <recommendedName>
        <fullName evidence="4">Leucyl/phenylalanyl-tRNA--protein transferase</fullName>
        <ecNumber evidence="4">2.3.2.6</ecNumber>
    </recommendedName>
    <alternativeName>
        <fullName evidence="4">L/F-transferase</fullName>
    </alternativeName>
    <alternativeName>
        <fullName evidence="4">Leucyltransferase</fullName>
    </alternativeName>
    <alternativeName>
        <fullName evidence="4">Phenyalanyltransferase</fullName>
    </alternativeName>
</protein>
<dbReference type="PANTHER" id="PTHR30098">
    <property type="entry name" value="LEUCYL/PHENYLALANYL-TRNA--PROTEIN TRANSFERASE"/>
    <property type="match status" value="1"/>
</dbReference>
<dbReference type="InterPro" id="IPR004616">
    <property type="entry name" value="Leu/Phe-tRNA_Trfase"/>
</dbReference>
<dbReference type="Gene3D" id="3.40.630.70">
    <property type="entry name" value="Leucyl/phenylalanyl-tRNA-protein transferase, C-terminal domain"/>
    <property type="match status" value="1"/>
</dbReference>
<accession>A7NK21</accession>
<dbReference type="EC" id="2.3.2.6" evidence="4"/>
<proteinExistence type="inferred from homology"/>
<name>A7NK21_ROSCS</name>
<dbReference type="PANTHER" id="PTHR30098:SF2">
    <property type="entry name" value="LEUCYL_PHENYLALANYL-TRNA--PROTEIN TRANSFERASE"/>
    <property type="match status" value="1"/>
</dbReference>
<dbReference type="Proteomes" id="UP000000263">
    <property type="component" value="Chromosome"/>
</dbReference>
<dbReference type="GO" id="GO:0005737">
    <property type="term" value="C:cytoplasm"/>
    <property type="evidence" value="ECO:0007669"/>
    <property type="project" value="UniProtKB-SubCell"/>
</dbReference>
<dbReference type="InterPro" id="IPR042221">
    <property type="entry name" value="Leu/Phe-tRNA_Trfase_N"/>
</dbReference>
<dbReference type="InterPro" id="IPR042203">
    <property type="entry name" value="Leu/Phe-tRNA_Trfase_C"/>
</dbReference>
<dbReference type="Gene3D" id="3.30.70.3550">
    <property type="entry name" value="Leucyl/phenylalanyl-tRNA-protein transferase, N-terminal domain"/>
    <property type="match status" value="1"/>
</dbReference>
<comment type="catalytic activity">
    <reaction evidence="4">
        <text>N-terminal L-lysyl-[protein] + L-leucyl-tRNA(Leu) = N-terminal L-leucyl-L-lysyl-[protein] + tRNA(Leu) + H(+)</text>
        <dbReference type="Rhea" id="RHEA:12340"/>
        <dbReference type="Rhea" id="RHEA-COMP:9613"/>
        <dbReference type="Rhea" id="RHEA-COMP:9622"/>
        <dbReference type="Rhea" id="RHEA-COMP:12670"/>
        <dbReference type="Rhea" id="RHEA-COMP:12671"/>
        <dbReference type="ChEBI" id="CHEBI:15378"/>
        <dbReference type="ChEBI" id="CHEBI:65249"/>
        <dbReference type="ChEBI" id="CHEBI:78442"/>
        <dbReference type="ChEBI" id="CHEBI:78494"/>
        <dbReference type="ChEBI" id="CHEBI:133043"/>
        <dbReference type="EC" id="2.3.2.6"/>
    </reaction>
</comment>
<keyword evidence="6" id="KW-1185">Reference proteome</keyword>
<dbReference type="HOGENOM" id="CLU_075045_1_1_0"/>
<dbReference type="NCBIfam" id="TIGR00667">
    <property type="entry name" value="aat"/>
    <property type="match status" value="1"/>
</dbReference>
<dbReference type="InterPro" id="IPR016181">
    <property type="entry name" value="Acyl_CoA_acyltransferase"/>
</dbReference>
<keyword evidence="2 4" id="KW-0808">Transferase</keyword>
<dbReference type="Pfam" id="PF03588">
    <property type="entry name" value="Leu_Phe_trans"/>
    <property type="match status" value="1"/>
</dbReference>
<comment type="function">
    <text evidence="4">Functions in the N-end rule pathway of protein degradation where it conjugates Leu, Phe and, less efficiently, Met from aminoacyl-tRNAs to the N-termini of proteins containing an N-terminal arginine or lysine.</text>
</comment>
<dbReference type="AlphaFoldDB" id="A7NK21"/>
<dbReference type="KEGG" id="rca:Rcas_1749"/>
<comment type="catalytic activity">
    <reaction evidence="4">
        <text>L-phenylalanyl-tRNA(Phe) + an N-terminal L-alpha-aminoacyl-[protein] = an N-terminal L-phenylalanyl-L-alpha-aminoacyl-[protein] + tRNA(Phe)</text>
        <dbReference type="Rhea" id="RHEA:43632"/>
        <dbReference type="Rhea" id="RHEA-COMP:9668"/>
        <dbReference type="Rhea" id="RHEA-COMP:9699"/>
        <dbReference type="Rhea" id="RHEA-COMP:10636"/>
        <dbReference type="Rhea" id="RHEA-COMP:10637"/>
        <dbReference type="ChEBI" id="CHEBI:78442"/>
        <dbReference type="ChEBI" id="CHEBI:78531"/>
        <dbReference type="ChEBI" id="CHEBI:78597"/>
        <dbReference type="ChEBI" id="CHEBI:83561"/>
        <dbReference type="EC" id="2.3.2.6"/>
    </reaction>
</comment>